<comment type="caution">
    <text evidence="2">The sequence shown here is derived from an EMBL/GenBank/DDBJ whole genome shotgun (WGS) entry which is preliminary data.</text>
</comment>
<evidence type="ECO:0000313" key="3">
    <source>
        <dbReference type="Proteomes" id="UP000075615"/>
    </source>
</evidence>
<dbReference type="STRING" id="296218.AWN68_14005"/>
<dbReference type="RefSeq" id="WP_068412242.1">
    <property type="nucleotide sequence ID" value="NZ_LRDB01000003.1"/>
</dbReference>
<feature type="transmembrane region" description="Helical" evidence="1">
    <location>
        <begin position="20"/>
        <end position="43"/>
    </location>
</feature>
<name>A0A150XUS5_9BACT</name>
<keyword evidence="1" id="KW-0812">Transmembrane</keyword>
<gene>
    <name evidence="2" type="ORF">AWN68_14005</name>
</gene>
<protein>
    <recommendedName>
        <fullName evidence="4">DoxX family protein</fullName>
    </recommendedName>
</protein>
<dbReference type="OrthoDB" id="102112at2"/>
<dbReference type="AlphaFoldDB" id="A0A150XUS5"/>
<feature type="transmembrane region" description="Helical" evidence="1">
    <location>
        <begin position="172"/>
        <end position="189"/>
    </location>
</feature>
<keyword evidence="1" id="KW-0472">Membrane</keyword>
<dbReference type="EMBL" id="LRDB01000003">
    <property type="protein sequence ID" value="KYG82375.1"/>
    <property type="molecule type" value="Genomic_DNA"/>
</dbReference>
<keyword evidence="1" id="KW-1133">Transmembrane helix</keyword>
<evidence type="ECO:0000256" key="1">
    <source>
        <dbReference type="SAM" id="Phobius"/>
    </source>
</evidence>
<sequence>MYHQQPWSGTQKVGFRFTFIFFLLFILPFPFSTIFGVFDLYILDQLFSSFWQWFAQLIASTFLGISELSVNPTGSGDKTVDWIFYISFFALAIFGSLIWTALDRKRTNYYRLWRIFVMIVVYYLVYYMAIYGFIKVFWLQMPELHIDRLLKTYGQSSPMGLLWTFMGASKTYSVYAGLSEVIAGTLLLFKRTRTLGGMVTFGVMFNVFMMNMAYDVPVKLFSAQLMIMGLYIAMIDYKAIFGLLIFRKSEDLIAWPPFFKSSRNNAILLTLMVLFVAYNYYQRIDAGISGRAQYGELRPKSSLYGLYDVEHFVQNGDTIPPLMTDDIRWQRMIFDSPVNTQVMYMDDRLQYYTTQIDTVERLITFKIGRDSLQKSYDLNYEKLEDGMKISGVFESDTLNIRLKTYDLSNFYLTNRGFHLLNEVPWHRYDPIPKPNW</sequence>
<accession>A0A150XUS5</accession>
<evidence type="ECO:0000313" key="2">
    <source>
        <dbReference type="EMBL" id="KYG82375.1"/>
    </source>
</evidence>
<evidence type="ECO:0008006" key="4">
    <source>
        <dbReference type="Google" id="ProtNLM"/>
    </source>
</evidence>
<organism evidence="2 3">
    <name type="scientific">Roseivirga echinicomitans</name>
    <dbReference type="NCBI Taxonomy" id="296218"/>
    <lineage>
        <taxon>Bacteria</taxon>
        <taxon>Pseudomonadati</taxon>
        <taxon>Bacteroidota</taxon>
        <taxon>Cytophagia</taxon>
        <taxon>Cytophagales</taxon>
        <taxon>Roseivirgaceae</taxon>
        <taxon>Roseivirga</taxon>
    </lineage>
</organism>
<feature type="transmembrane region" description="Helical" evidence="1">
    <location>
        <begin position="226"/>
        <end position="246"/>
    </location>
</feature>
<dbReference type="Proteomes" id="UP000075615">
    <property type="component" value="Unassembled WGS sequence"/>
</dbReference>
<keyword evidence="3" id="KW-1185">Reference proteome</keyword>
<reference evidence="2 3" key="1">
    <citation type="submission" date="2016-01" db="EMBL/GenBank/DDBJ databases">
        <title>Genome sequencing of Roseivirga echinicomitans KMM 6058.</title>
        <authorList>
            <person name="Selvaratnam C."/>
            <person name="Thevarajoo S."/>
            <person name="Goh K.M."/>
            <person name="Ee R."/>
            <person name="Chan K.-G."/>
            <person name="Chong C.S."/>
        </authorList>
    </citation>
    <scope>NUCLEOTIDE SEQUENCE [LARGE SCALE GENOMIC DNA]</scope>
    <source>
        <strain evidence="2 3">KMM 6058</strain>
    </source>
</reference>
<feature type="transmembrane region" description="Helical" evidence="1">
    <location>
        <begin position="196"/>
        <end position="214"/>
    </location>
</feature>
<feature type="transmembrane region" description="Helical" evidence="1">
    <location>
        <begin position="112"/>
        <end position="134"/>
    </location>
</feature>
<proteinExistence type="predicted"/>
<feature type="transmembrane region" description="Helical" evidence="1">
    <location>
        <begin position="82"/>
        <end position="100"/>
    </location>
</feature>
<feature type="transmembrane region" description="Helical" evidence="1">
    <location>
        <begin position="266"/>
        <end position="281"/>
    </location>
</feature>